<organism evidence="2 3">
    <name type="scientific">Streptomyces telluris</name>
    <dbReference type="NCBI Taxonomy" id="2720021"/>
    <lineage>
        <taxon>Bacteria</taxon>
        <taxon>Bacillati</taxon>
        <taxon>Actinomycetota</taxon>
        <taxon>Actinomycetes</taxon>
        <taxon>Kitasatosporales</taxon>
        <taxon>Streptomycetaceae</taxon>
        <taxon>Streptomyces</taxon>
    </lineage>
</organism>
<reference evidence="2" key="1">
    <citation type="submission" date="2022-06" db="EMBL/GenBank/DDBJ databases">
        <title>WGS of actinobacteria.</title>
        <authorList>
            <person name="Thawai C."/>
        </authorList>
    </citation>
    <scope>NUCLEOTIDE SEQUENCE</scope>
    <source>
        <strain evidence="2">AA8</strain>
    </source>
</reference>
<evidence type="ECO:0000313" key="2">
    <source>
        <dbReference type="EMBL" id="MCQ8770544.1"/>
    </source>
</evidence>
<keyword evidence="3" id="KW-1185">Reference proteome</keyword>
<accession>A0A9X2LGI2</accession>
<protein>
    <submittedName>
        <fullName evidence="2">Uncharacterized protein</fullName>
    </submittedName>
</protein>
<feature type="region of interest" description="Disordered" evidence="1">
    <location>
        <begin position="1"/>
        <end position="26"/>
    </location>
</feature>
<sequence length="53" mass="6057">MRHGAGSARGGWIEADGTERVSGRPARTVCRHTREGQQYFTEWLDEIVREPSR</sequence>
<evidence type="ECO:0000256" key="1">
    <source>
        <dbReference type="SAM" id="MobiDB-lite"/>
    </source>
</evidence>
<gene>
    <name evidence="2" type="ORF">NQU55_12250</name>
</gene>
<proteinExistence type="predicted"/>
<name>A0A9X2LGI2_9ACTN</name>
<dbReference type="AlphaFoldDB" id="A0A9X2LGI2"/>
<evidence type="ECO:0000313" key="3">
    <source>
        <dbReference type="Proteomes" id="UP001142374"/>
    </source>
</evidence>
<comment type="caution">
    <text evidence="2">The sequence shown here is derived from an EMBL/GenBank/DDBJ whole genome shotgun (WGS) entry which is preliminary data.</text>
</comment>
<dbReference type="Proteomes" id="UP001142374">
    <property type="component" value="Unassembled WGS sequence"/>
</dbReference>
<dbReference type="RefSeq" id="WP_240976684.1">
    <property type="nucleotide sequence ID" value="NZ_JAATER010000272.1"/>
</dbReference>
<dbReference type="EMBL" id="JANIID010000008">
    <property type="protein sequence ID" value="MCQ8770544.1"/>
    <property type="molecule type" value="Genomic_DNA"/>
</dbReference>